<dbReference type="EMBL" id="FOQO01000003">
    <property type="protein sequence ID" value="SFI34361.1"/>
    <property type="molecule type" value="Genomic_DNA"/>
</dbReference>
<evidence type="ECO:0000313" key="2">
    <source>
        <dbReference type="EMBL" id="SFI34361.1"/>
    </source>
</evidence>
<dbReference type="InterPro" id="IPR014710">
    <property type="entry name" value="RmlC-like_jellyroll"/>
</dbReference>
<dbReference type="OrthoDB" id="758145at2"/>
<name>A0A1I3HFF5_9SPHI</name>
<gene>
    <name evidence="2" type="ORF">SAMN05444682_103338</name>
</gene>
<dbReference type="Gene3D" id="2.60.120.10">
    <property type="entry name" value="Jelly Rolls"/>
    <property type="match status" value="1"/>
</dbReference>
<sequence>MISRKHFEHVCAFAQQYGIPFTPADYKLICAHTQHRILPPHTVLMEQGKVVNALYFLNRGIARLYRMEKGVDHTLGIVSNNYFLSTPLYLQSGQLSTCALESLTEIDVLMWDKASALSLKQAIPRMYNMELAIMDRLLNWLQSNQIDAICMTAEERYKKMMDTQPEVIQQVPLKYVASLFAIHQDSLSRIRKTWSRNNAKSAHEDRLP</sequence>
<dbReference type="AlphaFoldDB" id="A0A1I3HFF5"/>
<feature type="domain" description="Cyclic nucleotide-binding" evidence="1">
    <location>
        <begin position="37"/>
        <end position="119"/>
    </location>
</feature>
<dbReference type="CDD" id="cd00038">
    <property type="entry name" value="CAP_ED"/>
    <property type="match status" value="1"/>
</dbReference>
<dbReference type="Pfam" id="PF00027">
    <property type="entry name" value="cNMP_binding"/>
    <property type="match status" value="1"/>
</dbReference>
<accession>A0A1I3HFF5</accession>
<keyword evidence="2" id="KW-0808">Transferase</keyword>
<proteinExistence type="predicted"/>
<dbReference type="SUPFAM" id="SSF51206">
    <property type="entry name" value="cAMP-binding domain-like"/>
    <property type="match status" value="1"/>
</dbReference>
<keyword evidence="3" id="KW-1185">Reference proteome</keyword>
<protein>
    <submittedName>
        <fullName evidence="2">cAMP-binding domain of CRP or a regulatory subunit of cAMP-dependent protein kinases</fullName>
    </submittedName>
</protein>
<reference evidence="2 3" key="1">
    <citation type="submission" date="2016-10" db="EMBL/GenBank/DDBJ databases">
        <authorList>
            <person name="de Groot N.N."/>
        </authorList>
    </citation>
    <scope>NUCLEOTIDE SEQUENCE [LARGE SCALE GENOMIC DNA]</scope>
    <source>
        <strain evidence="2 3">RK1</strain>
    </source>
</reference>
<dbReference type="Proteomes" id="UP000198670">
    <property type="component" value="Unassembled WGS sequence"/>
</dbReference>
<dbReference type="InterPro" id="IPR000595">
    <property type="entry name" value="cNMP-bd_dom"/>
</dbReference>
<dbReference type="STRING" id="1477437.SAMN05444682_103338"/>
<dbReference type="RefSeq" id="WP_090626112.1">
    <property type="nucleotide sequence ID" value="NZ_FOQO01000003.1"/>
</dbReference>
<evidence type="ECO:0000313" key="3">
    <source>
        <dbReference type="Proteomes" id="UP000198670"/>
    </source>
</evidence>
<keyword evidence="2" id="KW-0418">Kinase</keyword>
<dbReference type="GO" id="GO:0016301">
    <property type="term" value="F:kinase activity"/>
    <property type="evidence" value="ECO:0007669"/>
    <property type="project" value="UniProtKB-KW"/>
</dbReference>
<organism evidence="2 3">
    <name type="scientific">Parapedobacter indicus</name>
    <dbReference type="NCBI Taxonomy" id="1477437"/>
    <lineage>
        <taxon>Bacteria</taxon>
        <taxon>Pseudomonadati</taxon>
        <taxon>Bacteroidota</taxon>
        <taxon>Sphingobacteriia</taxon>
        <taxon>Sphingobacteriales</taxon>
        <taxon>Sphingobacteriaceae</taxon>
        <taxon>Parapedobacter</taxon>
    </lineage>
</organism>
<dbReference type="InterPro" id="IPR018490">
    <property type="entry name" value="cNMP-bd_dom_sf"/>
</dbReference>
<evidence type="ECO:0000259" key="1">
    <source>
        <dbReference type="Pfam" id="PF00027"/>
    </source>
</evidence>